<dbReference type="NCBIfam" id="TIGR00756">
    <property type="entry name" value="PPR"/>
    <property type="match status" value="1"/>
</dbReference>
<keyword evidence="4" id="KW-1185">Reference proteome</keyword>
<accession>A0ABN9SGG3</accession>
<dbReference type="InterPro" id="IPR011990">
    <property type="entry name" value="TPR-like_helical_dom_sf"/>
</dbReference>
<dbReference type="InterPro" id="IPR002885">
    <property type="entry name" value="PPR_rpt"/>
</dbReference>
<evidence type="ECO:0000313" key="3">
    <source>
        <dbReference type="EMBL" id="CAK0829746.1"/>
    </source>
</evidence>
<comment type="caution">
    <text evidence="3">The sequence shown here is derived from an EMBL/GenBank/DDBJ whole genome shotgun (WGS) entry which is preliminary data.</text>
</comment>
<feature type="repeat" description="PPR" evidence="1">
    <location>
        <begin position="44"/>
        <end position="78"/>
    </location>
</feature>
<dbReference type="InterPro" id="IPR029063">
    <property type="entry name" value="SAM-dependent_MTases_sf"/>
</dbReference>
<evidence type="ECO:0000256" key="1">
    <source>
        <dbReference type="PROSITE-ProRule" id="PRU00708"/>
    </source>
</evidence>
<evidence type="ECO:0000256" key="2">
    <source>
        <dbReference type="SAM" id="MobiDB-lite"/>
    </source>
</evidence>
<dbReference type="InterPro" id="IPR007473">
    <property type="entry name" value="RlmJ"/>
</dbReference>
<proteinExistence type="predicted"/>
<reference evidence="3" key="1">
    <citation type="submission" date="2023-10" db="EMBL/GenBank/DDBJ databases">
        <authorList>
            <person name="Chen Y."/>
            <person name="Shah S."/>
            <person name="Dougan E. K."/>
            <person name="Thang M."/>
            <person name="Chan C."/>
        </authorList>
    </citation>
    <scope>NUCLEOTIDE SEQUENCE [LARGE SCALE GENOMIC DNA]</scope>
</reference>
<gene>
    <name evidence="3" type="ORF">PCOR1329_LOCUS28587</name>
</gene>
<dbReference type="EMBL" id="CAUYUJ010010580">
    <property type="protein sequence ID" value="CAK0829746.1"/>
    <property type="molecule type" value="Genomic_DNA"/>
</dbReference>
<dbReference type="PROSITE" id="PS51375">
    <property type="entry name" value="PPR"/>
    <property type="match status" value="2"/>
</dbReference>
<sequence>MWDARFEPDVICYNARISVCEKGEQWQRALSLFSEMWQARLEPDVISYSASIRACEAGGQWAKALDLLESMLGARVDPAAADSPDDGLYVHGFQAGGPKDVLKHIVLVALVQQMAAAADPFTFVDMHAGAGVYDLNSEESLRCRMFEEGVLRLSRAADRCSGGLIADYLGAVRRCNRALGASPGALSLYPGSPALAWQWLRPEDTAVLFEVAAEPYGALQRSFALLGRGAGRRLALLHDDSYARWRICGLLSGPRRGPAGGSWCSWTRHTIPCSPTVRGTSSSSGACSRGHPPAAWPCGTRCWRARIRGEGREPARQGPEPRCWPRARCGDVVRGRALARGGPAGVRDAGREPAPRRPR</sequence>
<dbReference type="Proteomes" id="UP001189429">
    <property type="component" value="Unassembled WGS sequence"/>
</dbReference>
<evidence type="ECO:0008006" key="5">
    <source>
        <dbReference type="Google" id="ProtNLM"/>
    </source>
</evidence>
<dbReference type="Pfam" id="PF04378">
    <property type="entry name" value="RsmJ"/>
    <property type="match status" value="1"/>
</dbReference>
<dbReference type="Gene3D" id="1.25.40.10">
    <property type="entry name" value="Tetratricopeptide repeat domain"/>
    <property type="match status" value="1"/>
</dbReference>
<feature type="compositionally biased region" description="Basic and acidic residues" evidence="2">
    <location>
        <begin position="348"/>
        <end position="359"/>
    </location>
</feature>
<evidence type="ECO:0000313" key="4">
    <source>
        <dbReference type="Proteomes" id="UP001189429"/>
    </source>
</evidence>
<name>A0ABN9SGG3_9DINO</name>
<dbReference type="Gene3D" id="3.40.50.150">
    <property type="entry name" value="Vaccinia Virus protein VP39"/>
    <property type="match status" value="1"/>
</dbReference>
<protein>
    <recommendedName>
        <fullName evidence="5">Type II protein arginine methyltransferase</fullName>
    </recommendedName>
</protein>
<organism evidence="3 4">
    <name type="scientific">Prorocentrum cordatum</name>
    <dbReference type="NCBI Taxonomy" id="2364126"/>
    <lineage>
        <taxon>Eukaryota</taxon>
        <taxon>Sar</taxon>
        <taxon>Alveolata</taxon>
        <taxon>Dinophyceae</taxon>
        <taxon>Prorocentrales</taxon>
        <taxon>Prorocentraceae</taxon>
        <taxon>Prorocentrum</taxon>
    </lineage>
</organism>
<dbReference type="PANTHER" id="PTHR37426:SF1">
    <property type="entry name" value="RIBOSOMAL RNA LARGE SUBUNIT METHYLTRANSFERASE J"/>
    <property type="match status" value="1"/>
</dbReference>
<feature type="region of interest" description="Disordered" evidence="2">
    <location>
        <begin position="335"/>
        <end position="359"/>
    </location>
</feature>
<dbReference type="SUPFAM" id="SSF53335">
    <property type="entry name" value="S-adenosyl-L-methionine-dependent methyltransferases"/>
    <property type="match status" value="1"/>
</dbReference>
<feature type="repeat" description="PPR" evidence="1">
    <location>
        <begin position="9"/>
        <end position="43"/>
    </location>
</feature>
<dbReference type="Pfam" id="PF13041">
    <property type="entry name" value="PPR_2"/>
    <property type="match status" value="1"/>
</dbReference>
<feature type="compositionally biased region" description="Low complexity" evidence="2">
    <location>
        <begin position="335"/>
        <end position="347"/>
    </location>
</feature>
<dbReference type="PANTHER" id="PTHR37426">
    <property type="entry name" value="RIBOSOMAL RNA LARGE SUBUNIT METHYLTRANSFERASE J"/>
    <property type="match status" value="1"/>
</dbReference>